<evidence type="ECO:0000313" key="2">
    <source>
        <dbReference type="Proteomes" id="UP000634579"/>
    </source>
</evidence>
<proteinExistence type="predicted"/>
<reference evidence="1 2" key="1">
    <citation type="submission" date="2020-10" db="EMBL/GenBank/DDBJ databases">
        <title>Draft genome sequences of plant-associated actinobacteria.</title>
        <authorList>
            <person name="Tarlachkov S.V."/>
            <person name="Starodumova I.P."/>
            <person name="Dorofeeva L.V."/>
            <person name="Prisyazhnaya N.V."/>
            <person name="Roubtsova T.V."/>
            <person name="Chizhov V.N."/>
            <person name="Nadler S.A."/>
            <person name="Subbotin S.A."/>
            <person name="Evtushenko L.I."/>
        </authorList>
    </citation>
    <scope>NUCLEOTIDE SEQUENCE [LARGE SCALE GENOMIC DNA]</scope>
    <source>
        <strain evidence="1 2">VKM Ac-2886</strain>
    </source>
</reference>
<dbReference type="Proteomes" id="UP000634579">
    <property type="component" value="Unassembled WGS sequence"/>
</dbReference>
<keyword evidence="2" id="KW-1185">Reference proteome</keyword>
<organism evidence="1 2">
    <name type="scientific">Clavibacter phaseoli</name>
    <dbReference type="NCBI Taxonomy" id="1734031"/>
    <lineage>
        <taxon>Bacteria</taxon>
        <taxon>Bacillati</taxon>
        <taxon>Actinomycetota</taxon>
        <taxon>Actinomycetes</taxon>
        <taxon>Micrococcales</taxon>
        <taxon>Microbacteriaceae</taxon>
        <taxon>Clavibacter</taxon>
    </lineage>
</organism>
<comment type="caution">
    <text evidence="1">The sequence shown here is derived from an EMBL/GenBank/DDBJ whole genome shotgun (WGS) entry which is preliminary data.</text>
</comment>
<dbReference type="AlphaFoldDB" id="A0A8I0S621"/>
<evidence type="ECO:0000313" key="1">
    <source>
        <dbReference type="EMBL" id="MBF4629601.1"/>
    </source>
</evidence>
<name>A0A8I0S621_9MICO</name>
<dbReference type="EMBL" id="JADKRP010000001">
    <property type="protein sequence ID" value="MBF4629601.1"/>
    <property type="molecule type" value="Genomic_DNA"/>
</dbReference>
<gene>
    <name evidence="1" type="ORF">ITJ42_00035</name>
</gene>
<dbReference type="RefSeq" id="WP_194673907.1">
    <property type="nucleotide sequence ID" value="NZ_JADKRP010000001.1"/>
</dbReference>
<protein>
    <submittedName>
        <fullName evidence="1">Uncharacterized protein</fullName>
    </submittedName>
</protein>
<sequence length="120" mass="13241">MQRVRSPGAKAMKSSAMHYRLMNEYSVAWPFWGDDGLAADGTPSLPPRIEAAVRDWAAGFNGSYSWEHGWPNATAAREHAEQSRRLHAIIEKLLSPDDTVTLDLWETTHSGGPKGHGRSA</sequence>
<accession>A0A8I0S621</accession>